<protein>
    <submittedName>
        <fullName evidence="1">Uncharacterized protein</fullName>
    </submittedName>
</protein>
<evidence type="ECO:0000313" key="1">
    <source>
        <dbReference type="EMBL" id="GMH61090.1"/>
    </source>
</evidence>
<dbReference type="Gene3D" id="3.40.190.10">
    <property type="entry name" value="Periplasmic binding protein-like II"/>
    <property type="match status" value="1"/>
</dbReference>
<evidence type="ECO:0000313" key="2">
    <source>
        <dbReference type="Proteomes" id="UP001165082"/>
    </source>
</evidence>
<keyword evidence="2" id="KW-1185">Reference proteome</keyword>
<proteinExistence type="predicted"/>
<dbReference type="Proteomes" id="UP001165082">
    <property type="component" value="Unassembled WGS sequence"/>
</dbReference>
<sequence>MDLLRLHLQHYIHFLKPKMIFAAFLLLALTAPIISSTIPSSPPSLNKHLKIVVVDSDGYLEISGNSPSDTSGFIIDMIENTALLAGFTYTLQAPSGFGSSCEPRRRSNVEPYNPAWYTQFVCGQQDVLEGDADLFWSMYYVTTGRQSEGAGFSVPFAEGGLQMYGIASQDITSLSELALLQDLERLAGVEVLPACSAINAASTLYLESLPFDLHLTPITNTREAIAEAFSDGTCEIMISSESGAMRFIKDAARLGECNFNGKNVALIGKPLPYGPTQLAVGWDIDHVEDEVTTSINFWLQYQLECAPDDCETKTHLGISESFHEYAGDGTECGDSAAKFIGRE</sequence>
<dbReference type="AlphaFoldDB" id="A0A9W7A499"/>
<accession>A0A9W7A499</accession>
<dbReference type="SUPFAM" id="SSF53850">
    <property type="entry name" value="Periplasmic binding protein-like II"/>
    <property type="match status" value="1"/>
</dbReference>
<dbReference type="EMBL" id="BRXZ01002393">
    <property type="protein sequence ID" value="GMH61090.1"/>
    <property type="molecule type" value="Genomic_DNA"/>
</dbReference>
<organism evidence="1 2">
    <name type="scientific">Triparma retinervis</name>
    <dbReference type="NCBI Taxonomy" id="2557542"/>
    <lineage>
        <taxon>Eukaryota</taxon>
        <taxon>Sar</taxon>
        <taxon>Stramenopiles</taxon>
        <taxon>Ochrophyta</taxon>
        <taxon>Bolidophyceae</taxon>
        <taxon>Parmales</taxon>
        <taxon>Triparmaceae</taxon>
        <taxon>Triparma</taxon>
    </lineage>
</organism>
<name>A0A9W7A499_9STRA</name>
<comment type="caution">
    <text evidence="1">The sequence shown here is derived from an EMBL/GenBank/DDBJ whole genome shotgun (WGS) entry which is preliminary data.</text>
</comment>
<reference evidence="1" key="1">
    <citation type="submission" date="2022-07" db="EMBL/GenBank/DDBJ databases">
        <title>Genome analysis of Parmales, a sister group of diatoms, reveals the evolutionary specialization of diatoms from phago-mixotrophs to photoautotrophs.</title>
        <authorList>
            <person name="Ban H."/>
            <person name="Sato S."/>
            <person name="Yoshikawa S."/>
            <person name="Kazumasa Y."/>
            <person name="Nakamura Y."/>
            <person name="Ichinomiya M."/>
            <person name="Saitoh K."/>
            <person name="Sato N."/>
            <person name="Blanc-Mathieu R."/>
            <person name="Endo H."/>
            <person name="Kuwata A."/>
            <person name="Ogata H."/>
        </authorList>
    </citation>
    <scope>NUCLEOTIDE SEQUENCE</scope>
</reference>
<gene>
    <name evidence="1" type="ORF">TrRE_jg8535</name>
</gene>